<feature type="transmembrane region" description="Helical" evidence="2">
    <location>
        <begin position="97"/>
        <end position="117"/>
    </location>
</feature>
<dbReference type="OrthoDB" id="72963at2"/>
<evidence type="ECO:0000256" key="2">
    <source>
        <dbReference type="SAM" id="Phobius"/>
    </source>
</evidence>
<protein>
    <recommendedName>
        <fullName evidence="3">CSD domain-containing protein</fullName>
    </recommendedName>
</protein>
<dbReference type="RefSeq" id="WP_086203679.1">
    <property type="nucleotide sequence ID" value="NZ_NEGB01000004.1"/>
</dbReference>
<feature type="domain" description="CSD" evidence="3">
    <location>
        <begin position="2"/>
        <end position="66"/>
    </location>
</feature>
<comment type="subcellular location">
    <subcellularLocation>
        <location evidence="1">Cytoplasm</location>
    </subcellularLocation>
</comment>
<dbReference type="SUPFAM" id="SSF50249">
    <property type="entry name" value="Nucleic acid-binding proteins"/>
    <property type="match status" value="1"/>
</dbReference>
<dbReference type="PROSITE" id="PS00352">
    <property type="entry name" value="CSD_1"/>
    <property type="match status" value="1"/>
</dbReference>
<accession>A0A1Y3CGW5</accession>
<dbReference type="CDD" id="cd04458">
    <property type="entry name" value="CSP_CDS"/>
    <property type="match status" value="1"/>
</dbReference>
<evidence type="ECO:0000256" key="1">
    <source>
        <dbReference type="RuleBase" id="RU000408"/>
    </source>
</evidence>
<dbReference type="Gene3D" id="2.40.50.140">
    <property type="entry name" value="Nucleic acid-binding proteins"/>
    <property type="match status" value="1"/>
</dbReference>
<sequence>MYNFGSVKKYQSEKGFGFITHQDSGDDIFFHISDFPKHGGEPRINESLKFFIVEDNGKFKASQIVRLEISTSEPVKSNKIKNSQQLKNKNGSSHSKLRYTILLFCLIAFIVGLSLAWNQYQHYKIEQQIKVQTLMQQQQEIIAMQRKAVGEVKSIDFSEKSKRALDTTRAVPIHTATAMNVHTSDDHVNKKTVTQAEFSCDGRQHCSQMRSYEEALFFIRNCPNTKMDGNRDGIPCEKQFRR</sequence>
<keyword evidence="2" id="KW-0472">Membrane</keyword>
<keyword evidence="2" id="KW-0812">Transmembrane</keyword>
<gene>
    <name evidence="4" type="ORF">B9T28_09210</name>
</gene>
<name>A0A1Y3CGW5_9GAMM</name>
<dbReference type="EMBL" id="NEGB01000004">
    <property type="protein sequence ID" value="OTG65616.1"/>
    <property type="molecule type" value="Genomic_DNA"/>
</dbReference>
<dbReference type="InterPro" id="IPR002059">
    <property type="entry name" value="CSP_DNA-bd"/>
</dbReference>
<proteinExistence type="predicted"/>
<dbReference type="InterPro" id="IPR011129">
    <property type="entry name" value="CSD"/>
</dbReference>
<evidence type="ECO:0000313" key="4">
    <source>
        <dbReference type="EMBL" id="OTG65616.1"/>
    </source>
</evidence>
<dbReference type="Proteomes" id="UP000242765">
    <property type="component" value="Unassembled WGS sequence"/>
</dbReference>
<evidence type="ECO:0000313" key="5">
    <source>
        <dbReference type="Proteomes" id="UP000242765"/>
    </source>
</evidence>
<dbReference type="InterPro" id="IPR019844">
    <property type="entry name" value="CSD_CS"/>
</dbReference>
<dbReference type="InterPro" id="IPR012340">
    <property type="entry name" value="NA-bd_OB-fold"/>
</dbReference>
<dbReference type="GO" id="GO:0005829">
    <property type="term" value="C:cytosol"/>
    <property type="evidence" value="ECO:0007669"/>
    <property type="project" value="UniProtKB-ARBA"/>
</dbReference>
<organism evidence="4 5">
    <name type="scientific">Acinetobacter silvestris</name>
    <dbReference type="NCBI Taxonomy" id="1977882"/>
    <lineage>
        <taxon>Bacteria</taxon>
        <taxon>Pseudomonadati</taxon>
        <taxon>Pseudomonadota</taxon>
        <taxon>Gammaproteobacteria</taxon>
        <taxon>Moraxellales</taxon>
        <taxon>Moraxellaceae</taxon>
        <taxon>Acinetobacter</taxon>
    </lineage>
</organism>
<dbReference type="SMART" id="SM00357">
    <property type="entry name" value="CSP"/>
    <property type="match status" value="1"/>
</dbReference>
<evidence type="ECO:0000259" key="3">
    <source>
        <dbReference type="PROSITE" id="PS51857"/>
    </source>
</evidence>
<keyword evidence="5" id="KW-1185">Reference proteome</keyword>
<comment type="caution">
    <text evidence="4">The sequence shown here is derived from an EMBL/GenBank/DDBJ whole genome shotgun (WGS) entry which is preliminary data.</text>
</comment>
<dbReference type="AlphaFoldDB" id="A0A1Y3CGW5"/>
<reference evidence="4 5" key="1">
    <citation type="submission" date="2017-04" db="EMBL/GenBank/DDBJ databases">
        <title>High diversity of culturable Acinetobacter species in natural soil and water ecosystems.</title>
        <authorList>
            <person name="Nemec A."/>
            <person name="Radolfova-Krizova L."/>
        </authorList>
    </citation>
    <scope>NUCLEOTIDE SEQUENCE [LARGE SCALE GENOMIC DNA]</scope>
    <source>
        <strain evidence="4 5">ANC 4999</strain>
    </source>
</reference>
<dbReference type="Pfam" id="PF05901">
    <property type="entry name" value="Excalibur"/>
    <property type="match status" value="1"/>
</dbReference>
<dbReference type="STRING" id="1977882.B9T28_09210"/>
<dbReference type="InterPro" id="IPR008613">
    <property type="entry name" value="Excalibur_Ca-bd_domain"/>
</dbReference>
<keyword evidence="2" id="KW-1133">Transmembrane helix</keyword>
<dbReference type="GO" id="GO:0003676">
    <property type="term" value="F:nucleic acid binding"/>
    <property type="evidence" value="ECO:0007669"/>
    <property type="project" value="InterPro"/>
</dbReference>
<dbReference type="PROSITE" id="PS51857">
    <property type="entry name" value="CSD_2"/>
    <property type="match status" value="1"/>
</dbReference>
<dbReference type="Pfam" id="PF00313">
    <property type="entry name" value="CSD"/>
    <property type="match status" value="1"/>
</dbReference>